<accession>A0ABW5C8B4</accession>
<name>A0ABW5C8B4_9PROT</name>
<protein>
    <recommendedName>
        <fullName evidence="3">Saccharopine dehydrogenase NADP binding domain-containing protein</fullName>
    </recommendedName>
</protein>
<dbReference type="Gene3D" id="3.40.50.720">
    <property type="entry name" value="NAD(P)-binding Rossmann-like Domain"/>
    <property type="match status" value="1"/>
</dbReference>
<evidence type="ECO:0008006" key="3">
    <source>
        <dbReference type="Google" id="ProtNLM"/>
    </source>
</evidence>
<keyword evidence="2" id="KW-1185">Reference proteome</keyword>
<dbReference type="Proteomes" id="UP001597296">
    <property type="component" value="Unassembled WGS sequence"/>
</dbReference>
<dbReference type="RefSeq" id="WP_377313393.1">
    <property type="nucleotide sequence ID" value="NZ_JBHUIY010000001.1"/>
</dbReference>
<organism evidence="1 2">
    <name type="scientific">Phaeospirillum tilakii</name>
    <dbReference type="NCBI Taxonomy" id="741673"/>
    <lineage>
        <taxon>Bacteria</taxon>
        <taxon>Pseudomonadati</taxon>
        <taxon>Pseudomonadota</taxon>
        <taxon>Alphaproteobacteria</taxon>
        <taxon>Rhodospirillales</taxon>
        <taxon>Rhodospirillaceae</taxon>
        <taxon>Phaeospirillum</taxon>
    </lineage>
</organism>
<proteinExistence type="predicted"/>
<reference evidence="2" key="1">
    <citation type="journal article" date="2019" name="Int. J. Syst. Evol. Microbiol.">
        <title>The Global Catalogue of Microorganisms (GCM) 10K type strain sequencing project: providing services to taxonomists for standard genome sequencing and annotation.</title>
        <authorList>
            <consortium name="The Broad Institute Genomics Platform"/>
            <consortium name="The Broad Institute Genome Sequencing Center for Infectious Disease"/>
            <person name="Wu L."/>
            <person name="Ma J."/>
        </authorList>
    </citation>
    <scope>NUCLEOTIDE SEQUENCE [LARGE SCALE GENOMIC DNA]</scope>
    <source>
        <strain evidence="2">KCTC 15012</strain>
    </source>
</reference>
<dbReference type="InterPro" id="IPR036291">
    <property type="entry name" value="NAD(P)-bd_dom_sf"/>
</dbReference>
<dbReference type="SUPFAM" id="SSF51735">
    <property type="entry name" value="NAD(P)-binding Rossmann-fold domains"/>
    <property type="match status" value="1"/>
</dbReference>
<evidence type="ECO:0000313" key="2">
    <source>
        <dbReference type="Proteomes" id="UP001597296"/>
    </source>
</evidence>
<evidence type="ECO:0000313" key="1">
    <source>
        <dbReference type="EMBL" id="MFD2232240.1"/>
    </source>
</evidence>
<comment type="caution">
    <text evidence="1">The sequence shown here is derived from an EMBL/GenBank/DDBJ whole genome shotgun (WGS) entry which is preliminary data.</text>
</comment>
<sequence>MILGASGQAGGALAVLLAPGLAPDLELVLVGRDPGRLAAARDRVDAAAGRAVAAVARHDLTDQDETRRAVAGARLVVVAASLPEQTGALARATLAAGADWFDLMLSSRRKLDALAALAPEIHARGCCFVTDGGFHPGLPAAMARWAATRLGRLRRADIHAGMRIDWRAERLADSTLAEAVEEFARCDLTARVGGRLRRLRLRDLPVIDFAPPIGRRACTPMPLDEMRALVAAMPGLETAGFYVGGFNPFTDGVAFPLLMALARIPALRRQTIALTRLVLARCAGAPPPHWLELRLIAEGEGGTAAMTVGGDDPYRMTAAPAVACLRRLLDGTLRRPGLIHQGMLVDPAVFFDDLAGLGLTVGRSGGAPA</sequence>
<gene>
    <name evidence="1" type="ORF">ACFSNB_00325</name>
</gene>
<dbReference type="EMBL" id="JBHUIY010000001">
    <property type="protein sequence ID" value="MFD2232240.1"/>
    <property type="molecule type" value="Genomic_DNA"/>
</dbReference>